<dbReference type="OMA" id="LWNSEYC"/>
<evidence type="ECO:0000256" key="4">
    <source>
        <dbReference type="ARBA" id="ARBA00022734"/>
    </source>
</evidence>
<feature type="signal peptide" evidence="7">
    <location>
        <begin position="1"/>
        <end position="22"/>
    </location>
</feature>
<dbReference type="AlphaFoldDB" id="A0A096N0X6"/>
<dbReference type="SUPFAM" id="SSF56436">
    <property type="entry name" value="C-type lectin-like"/>
    <property type="match status" value="1"/>
</dbReference>
<dbReference type="Ensembl" id="ENSPANT00000009660.3">
    <property type="protein sequence ID" value="ENSPANP00000005916.2"/>
    <property type="gene ID" value="ENSPANG00000034723.2"/>
</dbReference>
<dbReference type="InterPro" id="IPR050111">
    <property type="entry name" value="C-type_lectin/snaclec_domain"/>
</dbReference>
<evidence type="ECO:0000256" key="3">
    <source>
        <dbReference type="ARBA" id="ARBA00022729"/>
    </source>
</evidence>
<evidence type="ECO:0000259" key="8">
    <source>
        <dbReference type="PROSITE" id="PS50041"/>
    </source>
</evidence>
<feature type="domain" description="C-type lectin" evidence="8">
    <location>
        <begin position="43"/>
        <end position="163"/>
    </location>
</feature>
<dbReference type="GeneTree" id="ENSGT00940000163728"/>
<dbReference type="Bgee" id="ENSPANG00000034723">
    <property type="expression patterns" value="Expressed in pancreas"/>
</dbReference>
<evidence type="ECO:0000256" key="7">
    <source>
        <dbReference type="SAM" id="SignalP"/>
    </source>
</evidence>
<protein>
    <recommendedName>
        <fullName evidence="8">C-type lectin domain-containing protein</fullName>
    </recommendedName>
</protein>
<keyword evidence="4" id="KW-0430">Lectin</keyword>
<dbReference type="InterPro" id="IPR016187">
    <property type="entry name" value="CTDL_fold"/>
</dbReference>
<dbReference type="GO" id="GO:0005576">
    <property type="term" value="C:extracellular region"/>
    <property type="evidence" value="ECO:0007669"/>
    <property type="project" value="UniProtKB-SubCell"/>
</dbReference>
<evidence type="ECO:0000256" key="2">
    <source>
        <dbReference type="ARBA" id="ARBA00022525"/>
    </source>
</evidence>
<reference evidence="9" key="3">
    <citation type="submission" date="2025-09" db="UniProtKB">
        <authorList>
            <consortium name="Ensembl"/>
        </authorList>
    </citation>
    <scope>IDENTIFICATION</scope>
</reference>
<evidence type="ECO:0000256" key="5">
    <source>
        <dbReference type="ARBA" id="ARBA00023157"/>
    </source>
</evidence>
<keyword evidence="3 7" id="KW-0732">Signal</keyword>
<dbReference type="Pfam" id="PF00059">
    <property type="entry name" value="Lectin_C"/>
    <property type="match status" value="1"/>
</dbReference>
<dbReference type="Proteomes" id="UP000028761">
    <property type="component" value="Chromosome 14"/>
</dbReference>
<evidence type="ECO:0000313" key="9">
    <source>
        <dbReference type="Ensembl" id="ENSPANP00000005916.2"/>
    </source>
</evidence>
<dbReference type="eggNOG" id="KOG4297">
    <property type="taxonomic scope" value="Eukaryota"/>
</dbReference>
<dbReference type="InterPro" id="IPR001304">
    <property type="entry name" value="C-type_lectin-like"/>
</dbReference>
<evidence type="ECO:0000313" key="10">
    <source>
        <dbReference type="Proteomes" id="UP000028761"/>
    </source>
</evidence>
<dbReference type="HOGENOM" id="CLU_049894_18_0_1"/>
<keyword evidence="10" id="KW-1185">Reference proteome</keyword>
<dbReference type="InterPro" id="IPR016186">
    <property type="entry name" value="C-type_lectin-like/link_sf"/>
</dbReference>
<sequence length="190" mass="21533">MTQTNSCFMLISCLMFLSLNQGQEGQAELPKARISCPEGTNACGSYCYYFNEDLEIWVDADLYCQNMNSGNLVSVLTQAEVAFVASLIKESGTKDGNVWIGLYDPHRNCHWHWSSGSLVSYKSWDTGAPSCANTAYCASLTPSSGFKKWKEDSCKEKFSFVCKFKYWRQYVEGFTYLWSEEGTPVLYYIS</sequence>
<dbReference type="SMART" id="SM00034">
    <property type="entry name" value="CLECT"/>
    <property type="match status" value="1"/>
</dbReference>
<dbReference type="PANTHER" id="PTHR22803">
    <property type="entry name" value="MANNOSE, PHOSPHOLIPASE, LECTIN RECEPTOR RELATED"/>
    <property type="match status" value="1"/>
</dbReference>
<comment type="function">
    <text evidence="6">Might act as an inhibitor of spontaneous calcium carbonate precipitation. May be associated with neuronal sprouting in brain, and with brain and pancreas regeneration.</text>
</comment>
<reference evidence="9" key="2">
    <citation type="submission" date="2025-08" db="UniProtKB">
        <authorList>
            <consortium name="Ensembl"/>
        </authorList>
    </citation>
    <scope>IDENTIFICATION</scope>
</reference>
<accession>A0A096N0X6</accession>
<evidence type="ECO:0000256" key="1">
    <source>
        <dbReference type="ARBA" id="ARBA00004613"/>
    </source>
</evidence>
<dbReference type="PROSITE" id="PS50041">
    <property type="entry name" value="C_TYPE_LECTIN_2"/>
    <property type="match status" value="1"/>
</dbReference>
<dbReference type="FunFam" id="3.10.100.10:FF:000059">
    <property type="entry name" value="Regenerating islet-derived 1"/>
    <property type="match status" value="1"/>
</dbReference>
<comment type="subcellular location">
    <subcellularLocation>
        <location evidence="1">Secreted</location>
    </subcellularLocation>
</comment>
<organism evidence="9 10">
    <name type="scientific">Papio anubis</name>
    <name type="common">Olive baboon</name>
    <dbReference type="NCBI Taxonomy" id="9555"/>
    <lineage>
        <taxon>Eukaryota</taxon>
        <taxon>Metazoa</taxon>
        <taxon>Chordata</taxon>
        <taxon>Craniata</taxon>
        <taxon>Vertebrata</taxon>
        <taxon>Euteleostomi</taxon>
        <taxon>Mammalia</taxon>
        <taxon>Eutheria</taxon>
        <taxon>Euarchontoglires</taxon>
        <taxon>Primates</taxon>
        <taxon>Haplorrhini</taxon>
        <taxon>Catarrhini</taxon>
        <taxon>Cercopithecidae</taxon>
        <taxon>Cercopithecinae</taxon>
        <taxon>Papio</taxon>
    </lineage>
</organism>
<proteinExistence type="predicted"/>
<keyword evidence="2" id="KW-0964">Secreted</keyword>
<dbReference type="GO" id="GO:0030246">
    <property type="term" value="F:carbohydrate binding"/>
    <property type="evidence" value="ECO:0007669"/>
    <property type="project" value="UniProtKB-KW"/>
</dbReference>
<dbReference type="STRING" id="9555.ENSPANP00000005916"/>
<dbReference type="PRINTS" id="PR01504">
    <property type="entry name" value="PNCREATITSAP"/>
</dbReference>
<name>A0A096N0X6_PAPAN</name>
<dbReference type="Gene3D" id="3.10.100.10">
    <property type="entry name" value="Mannose-Binding Protein A, subunit A"/>
    <property type="match status" value="1"/>
</dbReference>
<feature type="chain" id="PRO_5014139699" description="C-type lectin domain-containing protein" evidence="7">
    <location>
        <begin position="23"/>
        <end position="190"/>
    </location>
</feature>
<reference evidence="9 10" key="1">
    <citation type="submission" date="2012-03" db="EMBL/GenBank/DDBJ databases">
        <title>Whole Genome Assembly of Papio anubis.</title>
        <authorList>
            <person name="Liu Y.L."/>
            <person name="Abraham K.A."/>
            <person name="Akbar H.A."/>
            <person name="Ali S.A."/>
            <person name="Anosike U.A."/>
            <person name="Aqrawi P.A."/>
            <person name="Arias F.A."/>
            <person name="Attaway T.A."/>
            <person name="Awwad R.A."/>
            <person name="Babu C.B."/>
            <person name="Bandaranaike D.B."/>
            <person name="Battles P.B."/>
            <person name="Bell A.B."/>
            <person name="Beltran B.B."/>
            <person name="Berhane-Mersha D.B."/>
            <person name="Bess C.B."/>
            <person name="Bickham C.B."/>
            <person name="Bolden T.B."/>
            <person name="Carter K.C."/>
            <person name="Chau D.C."/>
            <person name="Chavez A.C."/>
            <person name="Clerc-Blankenburg K.C."/>
            <person name="Coyle M.C."/>
            <person name="Dao M.D."/>
            <person name="Davila M.L.D."/>
            <person name="Davy-Carroll L.D."/>
            <person name="Denson S.D."/>
            <person name="Dinh H.D."/>
            <person name="Fernandez S.F."/>
            <person name="Fernando P.F."/>
            <person name="Forbes L.F."/>
            <person name="Francis C.F."/>
            <person name="Francisco L.F."/>
            <person name="Fu Q.F."/>
            <person name="Garcia-Iii R.G."/>
            <person name="Garrett T.G."/>
            <person name="Gross S.G."/>
            <person name="Gubbala S.G."/>
            <person name="Hirani K.H."/>
            <person name="Hogues M.H."/>
            <person name="Hollins B.H."/>
            <person name="Jackson L.J."/>
            <person name="Javaid M.J."/>
            <person name="Jhangiani S.J."/>
            <person name="Johnson A.J."/>
            <person name="Johnson B.J."/>
            <person name="Jones J.J."/>
            <person name="Joshi V.J."/>
            <person name="Kalu J.K."/>
            <person name="Khan N.K."/>
            <person name="Korchina V.K."/>
            <person name="Kovar C.K."/>
            <person name="Lago L.L."/>
            <person name="Lara F.L."/>
            <person name="Le T.-K.L."/>
            <person name="Lee S.L."/>
            <person name="Legall-Iii F.L."/>
            <person name="Lemon S.L."/>
            <person name="Liu J.L."/>
            <person name="Liu Y.-S.L."/>
            <person name="Liyanage D.L."/>
            <person name="Lopez J.L."/>
            <person name="Lorensuhewa L.L."/>
            <person name="Mata R.M."/>
            <person name="Mathew T.M."/>
            <person name="Mercado C.M."/>
            <person name="Mercado I.M."/>
            <person name="Morales K.M."/>
            <person name="Morgan M.M."/>
            <person name="Munidasa M.M."/>
            <person name="Ngo D.N."/>
            <person name="Nguyen L.N."/>
            <person name="Nguyen T.N."/>
            <person name="Nguyen N.N."/>
            <person name="Obregon M.O."/>
            <person name="Okwuonu G.O."/>
            <person name="Ongeri F.O."/>
            <person name="Onwere C.O."/>
            <person name="Osifeso I.O."/>
            <person name="Parra A.P."/>
            <person name="Patil S.P."/>
            <person name="Perez A.P."/>
            <person name="Perez Y.P."/>
            <person name="Pham C.P."/>
            <person name="Pu L.-L.P."/>
            <person name="Puazo M.P."/>
            <person name="Quiroz J.Q."/>
            <person name="Rouhana J.R."/>
            <person name="Ruiz M.R."/>
            <person name="Ruiz S.-J.R."/>
            <person name="Saada N.S."/>
            <person name="Santibanez J.S."/>
            <person name="Scheel M.S."/>
            <person name="Schneider B.S."/>
            <person name="Simmons D.S."/>
            <person name="Sisson I.S."/>
            <person name="Tang L.-Y.T."/>
            <person name="Thornton R.T."/>
            <person name="Tisius J.T."/>
            <person name="Toledanes G.T."/>
            <person name="Trejos Z.T."/>
            <person name="Usmani K.U."/>
            <person name="Varghese R.V."/>
            <person name="Vattathil S.V."/>
            <person name="Vee V.V."/>
            <person name="Walker D.W."/>
            <person name="Weissenberger G.W."/>
            <person name="White C.W."/>
            <person name="Williams A.W."/>
            <person name="Woodworth J.W."/>
            <person name="Wright R.W."/>
            <person name="Zhu Y.Z."/>
            <person name="Han Y.H."/>
            <person name="Newsham I.N."/>
            <person name="Nazareth L.N."/>
            <person name="Worley K.W."/>
            <person name="Muzny D.M."/>
            <person name="Rogers J.R."/>
            <person name="Gibbs R.G."/>
        </authorList>
    </citation>
    <scope>NUCLEOTIDE SEQUENCE [LARGE SCALE GENOMIC DNA]</scope>
</reference>
<evidence type="ECO:0000256" key="6">
    <source>
        <dbReference type="ARBA" id="ARBA00053329"/>
    </source>
</evidence>
<keyword evidence="5" id="KW-1015">Disulfide bond</keyword>